<sequence length="97" mass="11732">MHTNFWEFLDEKAKVYKSKSRLGWQILRLSFMLFDLLIMRNMHSFEGADIPVIFTDWSSEQLDAALGYWEELSKGEWSQDEQRRRCNLTHDDYFNFA</sequence>
<evidence type="ECO:0000313" key="2">
    <source>
        <dbReference type="Proteomes" id="UP000283269"/>
    </source>
</evidence>
<proteinExistence type="predicted"/>
<gene>
    <name evidence="1" type="ORF">CVT25_005817</name>
</gene>
<accession>A0A409VV56</accession>
<dbReference type="OrthoDB" id="432970at2759"/>
<dbReference type="InParanoid" id="A0A409VV56"/>
<dbReference type="AlphaFoldDB" id="A0A409VV56"/>
<organism evidence="1 2">
    <name type="scientific">Psilocybe cyanescens</name>
    <dbReference type="NCBI Taxonomy" id="93625"/>
    <lineage>
        <taxon>Eukaryota</taxon>
        <taxon>Fungi</taxon>
        <taxon>Dikarya</taxon>
        <taxon>Basidiomycota</taxon>
        <taxon>Agaricomycotina</taxon>
        <taxon>Agaricomycetes</taxon>
        <taxon>Agaricomycetidae</taxon>
        <taxon>Agaricales</taxon>
        <taxon>Agaricineae</taxon>
        <taxon>Strophariaceae</taxon>
        <taxon>Psilocybe</taxon>
    </lineage>
</organism>
<name>A0A409VV56_PSICY</name>
<dbReference type="EMBL" id="NHYD01003913">
    <property type="protein sequence ID" value="PPQ70144.1"/>
    <property type="molecule type" value="Genomic_DNA"/>
</dbReference>
<comment type="caution">
    <text evidence="1">The sequence shown here is derived from an EMBL/GenBank/DDBJ whole genome shotgun (WGS) entry which is preliminary data.</text>
</comment>
<evidence type="ECO:0000313" key="1">
    <source>
        <dbReference type="EMBL" id="PPQ70144.1"/>
    </source>
</evidence>
<reference evidence="1 2" key="1">
    <citation type="journal article" date="2018" name="Evol. Lett.">
        <title>Horizontal gene cluster transfer increased hallucinogenic mushroom diversity.</title>
        <authorList>
            <person name="Reynolds H.T."/>
            <person name="Vijayakumar V."/>
            <person name="Gluck-Thaler E."/>
            <person name="Korotkin H.B."/>
            <person name="Matheny P.B."/>
            <person name="Slot J.C."/>
        </authorList>
    </citation>
    <scope>NUCLEOTIDE SEQUENCE [LARGE SCALE GENOMIC DNA]</scope>
    <source>
        <strain evidence="1 2">2631</strain>
    </source>
</reference>
<dbReference type="STRING" id="93625.A0A409VV56"/>
<dbReference type="Proteomes" id="UP000283269">
    <property type="component" value="Unassembled WGS sequence"/>
</dbReference>
<keyword evidence="2" id="KW-1185">Reference proteome</keyword>
<protein>
    <submittedName>
        <fullName evidence="1">Uncharacterized protein</fullName>
    </submittedName>
</protein>